<evidence type="ECO:0000313" key="2">
    <source>
        <dbReference type="Proteomes" id="UP001604336"/>
    </source>
</evidence>
<comment type="caution">
    <text evidence="1">The sequence shown here is derived from an EMBL/GenBank/DDBJ whole genome shotgun (WGS) entry which is preliminary data.</text>
</comment>
<protein>
    <submittedName>
        <fullName evidence="1">Uncharacterized protein</fullName>
    </submittedName>
</protein>
<name>A0ABD1VNW5_9LAMI</name>
<reference evidence="2" key="1">
    <citation type="submission" date="2024-07" db="EMBL/GenBank/DDBJ databases">
        <title>Two chromosome-level genome assemblies of Korean endemic species Abeliophyllum distichum and Forsythia ovata (Oleaceae).</title>
        <authorList>
            <person name="Jang H."/>
        </authorList>
    </citation>
    <scope>NUCLEOTIDE SEQUENCE [LARGE SCALE GENOMIC DNA]</scope>
</reference>
<accession>A0ABD1VNW5</accession>
<proteinExistence type="predicted"/>
<dbReference type="Proteomes" id="UP001604336">
    <property type="component" value="Unassembled WGS sequence"/>
</dbReference>
<keyword evidence="2" id="KW-1185">Reference proteome</keyword>
<dbReference type="AlphaFoldDB" id="A0ABD1VNW5"/>
<gene>
    <name evidence="1" type="ORF">Adt_00014</name>
</gene>
<dbReference type="EMBL" id="JBFOLK010000001">
    <property type="protein sequence ID" value="KAL2539036.1"/>
    <property type="molecule type" value="Genomic_DNA"/>
</dbReference>
<evidence type="ECO:0000313" key="1">
    <source>
        <dbReference type="EMBL" id="KAL2539036.1"/>
    </source>
</evidence>
<sequence length="130" mass="14746">MTPRGGDYRGHDEVDRNFENIKIKVPSFQGRNDPEVYFKWDNNNVCDRVISKETTGPSKGRDEMTSNNIVGLFSDSGVVGSKKECDSDVVESNDRYDSYVLPELKDDGIELRGLLFRPKLKQRLLTSSLV</sequence>
<organism evidence="1 2">
    <name type="scientific">Abeliophyllum distichum</name>
    <dbReference type="NCBI Taxonomy" id="126358"/>
    <lineage>
        <taxon>Eukaryota</taxon>
        <taxon>Viridiplantae</taxon>
        <taxon>Streptophyta</taxon>
        <taxon>Embryophyta</taxon>
        <taxon>Tracheophyta</taxon>
        <taxon>Spermatophyta</taxon>
        <taxon>Magnoliopsida</taxon>
        <taxon>eudicotyledons</taxon>
        <taxon>Gunneridae</taxon>
        <taxon>Pentapetalae</taxon>
        <taxon>asterids</taxon>
        <taxon>lamiids</taxon>
        <taxon>Lamiales</taxon>
        <taxon>Oleaceae</taxon>
        <taxon>Forsythieae</taxon>
        <taxon>Abeliophyllum</taxon>
    </lineage>
</organism>